<feature type="transmembrane region" description="Helical" evidence="1">
    <location>
        <begin position="15"/>
        <end position="34"/>
    </location>
</feature>
<keyword evidence="1" id="KW-0472">Membrane</keyword>
<keyword evidence="1" id="KW-1133">Transmembrane helix</keyword>
<feature type="transmembrane region" description="Helical" evidence="1">
    <location>
        <begin position="184"/>
        <end position="209"/>
    </location>
</feature>
<organism evidence="2 3">
    <name type="scientific">Micromonospora cremea</name>
    <dbReference type="NCBI Taxonomy" id="709881"/>
    <lineage>
        <taxon>Bacteria</taxon>
        <taxon>Bacillati</taxon>
        <taxon>Actinomycetota</taxon>
        <taxon>Actinomycetes</taxon>
        <taxon>Micromonosporales</taxon>
        <taxon>Micromonosporaceae</taxon>
        <taxon>Micromonospora</taxon>
    </lineage>
</organism>
<evidence type="ECO:0000313" key="2">
    <source>
        <dbReference type="EMBL" id="SIN44388.1"/>
    </source>
</evidence>
<evidence type="ECO:0000256" key="1">
    <source>
        <dbReference type="SAM" id="Phobius"/>
    </source>
</evidence>
<dbReference type="RefSeq" id="WP_074318679.1">
    <property type="nucleotide sequence ID" value="NZ_FSQT01000002.1"/>
</dbReference>
<name>A0A1N6BDM8_9ACTN</name>
<evidence type="ECO:0000313" key="3">
    <source>
        <dbReference type="Proteomes" id="UP000185124"/>
    </source>
</evidence>
<accession>A0A1N6BDM8</accession>
<gene>
    <name evidence="2" type="ORF">SAMN04489832_7241</name>
</gene>
<feature type="transmembrane region" description="Helical" evidence="1">
    <location>
        <begin position="73"/>
        <end position="92"/>
    </location>
</feature>
<evidence type="ECO:0008006" key="4">
    <source>
        <dbReference type="Google" id="ProtNLM"/>
    </source>
</evidence>
<proteinExistence type="predicted"/>
<reference evidence="3" key="1">
    <citation type="submission" date="2016-12" db="EMBL/GenBank/DDBJ databases">
        <authorList>
            <person name="Varghese N."/>
            <person name="Submissions S."/>
        </authorList>
    </citation>
    <scope>NUCLEOTIDE SEQUENCE [LARGE SCALE GENOMIC DNA]</scope>
    <source>
        <strain evidence="3">DSM 45599</strain>
    </source>
</reference>
<keyword evidence="1" id="KW-0812">Transmembrane</keyword>
<feature type="transmembrane region" description="Helical" evidence="1">
    <location>
        <begin position="151"/>
        <end position="172"/>
    </location>
</feature>
<dbReference type="Proteomes" id="UP000185124">
    <property type="component" value="Unassembled WGS sequence"/>
</dbReference>
<dbReference type="EMBL" id="FSQT01000002">
    <property type="protein sequence ID" value="SIN44388.1"/>
    <property type="molecule type" value="Genomic_DNA"/>
</dbReference>
<keyword evidence="3" id="KW-1185">Reference proteome</keyword>
<sequence>MACDSAEGGQHGFTAGWRLAAAAVILITVVAARFNAGLADFVNTDPQGAGQVREVERFATGLVYTSGQSVGQVIAMVFGAFVPVGWHFRMALMKREEHSGKIRGALWGGVGLALANVATVLLIGVLAGEWLVRSAVHHDYFDPKLLGDVGVVMMVLLGFVGFLVWSLVGAVLKPMAGEGRRGTAILILSMLVALALNGFVNIQLTLMILT</sequence>
<dbReference type="AlphaFoldDB" id="A0A1N6BDM8"/>
<dbReference type="OrthoDB" id="9825197at2"/>
<feature type="transmembrane region" description="Helical" evidence="1">
    <location>
        <begin position="104"/>
        <end position="131"/>
    </location>
</feature>
<protein>
    <recommendedName>
        <fullName evidence="4">Yip1 domain-containing protein</fullName>
    </recommendedName>
</protein>